<evidence type="ECO:0000256" key="2">
    <source>
        <dbReference type="ARBA" id="ARBA00022737"/>
    </source>
</evidence>
<dbReference type="InterPro" id="IPR027417">
    <property type="entry name" value="P-loop_NTPase"/>
</dbReference>
<dbReference type="InterPro" id="IPR036390">
    <property type="entry name" value="WH_DNA-bd_sf"/>
</dbReference>
<dbReference type="InterPro" id="IPR044974">
    <property type="entry name" value="Disease_R_plants"/>
</dbReference>
<dbReference type="Gene3D" id="3.40.50.10140">
    <property type="entry name" value="Toll/interleukin-1 receptor homology (TIR) domain"/>
    <property type="match status" value="1"/>
</dbReference>
<organism evidence="7 8">
    <name type="scientific">Arachis hypogaea</name>
    <name type="common">Peanut</name>
    <dbReference type="NCBI Taxonomy" id="3818"/>
    <lineage>
        <taxon>Eukaryota</taxon>
        <taxon>Viridiplantae</taxon>
        <taxon>Streptophyta</taxon>
        <taxon>Embryophyta</taxon>
        <taxon>Tracheophyta</taxon>
        <taxon>Spermatophyta</taxon>
        <taxon>Magnoliopsida</taxon>
        <taxon>eudicotyledons</taxon>
        <taxon>Gunneridae</taxon>
        <taxon>Pentapetalae</taxon>
        <taxon>rosids</taxon>
        <taxon>fabids</taxon>
        <taxon>Fabales</taxon>
        <taxon>Fabaceae</taxon>
        <taxon>Papilionoideae</taxon>
        <taxon>50 kb inversion clade</taxon>
        <taxon>dalbergioids sensu lato</taxon>
        <taxon>Dalbergieae</taxon>
        <taxon>Pterocarpus clade</taxon>
        <taxon>Arachis</taxon>
    </lineage>
</organism>
<dbReference type="GO" id="GO:0007165">
    <property type="term" value="P:signal transduction"/>
    <property type="evidence" value="ECO:0007669"/>
    <property type="project" value="InterPro"/>
</dbReference>
<evidence type="ECO:0000313" key="8">
    <source>
        <dbReference type="Proteomes" id="UP000289738"/>
    </source>
</evidence>
<feature type="compositionally biased region" description="Basic residues" evidence="5">
    <location>
        <begin position="1180"/>
        <end position="1203"/>
    </location>
</feature>
<dbReference type="Pfam" id="PF23282">
    <property type="entry name" value="WHD_ROQ1"/>
    <property type="match status" value="1"/>
</dbReference>
<evidence type="ECO:0000256" key="5">
    <source>
        <dbReference type="SAM" id="MobiDB-lite"/>
    </source>
</evidence>
<keyword evidence="8" id="KW-1185">Reference proteome</keyword>
<dbReference type="SUPFAM" id="SSF52200">
    <property type="entry name" value="Toll/Interleukin receptor TIR domain"/>
    <property type="match status" value="1"/>
</dbReference>
<proteinExistence type="predicted"/>
<dbReference type="SUPFAM" id="SSF46785">
    <property type="entry name" value="Winged helix' DNA-binding domain"/>
    <property type="match status" value="1"/>
</dbReference>
<evidence type="ECO:0000256" key="1">
    <source>
        <dbReference type="ARBA" id="ARBA00022614"/>
    </source>
</evidence>
<feature type="region of interest" description="Disordered" evidence="5">
    <location>
        <begin position="1155"/>
        <end position="1295"/>
    </location>
</feature>
<dbReference type="InterPro" id="IPR003593">
    <property type="entry name" value="AAA+_ATPase"/>
</dbReference>
<dbReference type="Pfam" id="PF01582">
    <property type="entry name" value="TIR"/>
    <property type="match status" value="1"/>
</dbReference>
<dbReference type="PANTHER" id="PTHR11017:SF455">
    <property type="entry name" value="NB-ARC DOMAIN PROTEIN"/>
    <property type="match status" value="1"/>
</dbReference>
<comment type="caution">
    <text evidence="7">The sequence shown here is derived from an EMBL/GenBank/DDBJ whole genome shotgun (WGS) entry which is preliminary data.</text>
</comment>
<evidence type="ECO:0000313" key="7">
    <source>
        <dbReference type="EMBL" id="RYR74676.1"/>
    </source>
</evidence>
<feature type="compositionally biased region" description="Basic and acidic residues" evidence="5">
    <location>
        <begin position="1161"/>
        <end position="1179"/>
    </location>
</feature>
<dbReference type="InterPro" id="IPR058192">
    <property type="entry name" value="WHD_ROQ1-like"/>
</dbReference>
<dbReference type="InterPro" id="IPR000157">
    <property type="entry name" value="TIR_dom"/>
</dbReference>
<sequence length="1334" mass="151907">MAHPAEISSPSFTGEWEYDVFLSFRGKDTRHNFTGNLYHSLDQKGIHTFIDDEDLRKGEEIKPSLLKAIQESRTAIVVFSENYASSTYCLDELVAILEHLKAEGRLVWPIFYDVDPSVVRHQRGSYAEALAKHEERYQDDKGKVKKWRNALLEAANLSGWHFIQGSQTEYKFITNIISTVSKKLNHTPLHVADNPVGLGSPVLQVKSIMEIGSNERVKMIGICGTGGIGKTTIARAVYNLLADQFDGLCFLADIREMTIDKHGLVQLQETLLSEILGEKDIKIGCVNKGIPLIKRRLQRKKVLLVLDDVDNLKQLKAIAGGNDWFGFGSRIIITSRDKHLLSAHGVSEFYEVKELSKRDALELFSWNAFKSNKVDPGYANISSRVLLYAGGLPLALQVIGSNLYNRGIDEWKSALDKYERIPNKEVNEILKVSYDGLEEDEKNIFLDIACFFNKYKMSYVRGMLHAHGFHPEHGIRVLVDKSLVSIDVNDCLRMHDLIQDMGREIVRQESTSEPGKRSRLWFDEDIFHVLQNETGTDKVEVIILNSSRQKEVCWNGNAFQKMRNLRVLIVGDAYFSTGPKHLPNSLRVLDWVGYPSTYLPSGFNPTELSILSMISSCLKFDKPLKVFCSLSFMNFEDCKLLRQVPVLFGLPNLRALCLDNCTNLVKVHDSVGFLKKLILLSAQGCSKLRSFVSAINLPSLETLDLRWCTSLENFPEVLGQMENLKEVYLDHTAIKELPFSIHRLIGLERLFLRRCKNINLLPVSISLLPKLEVLIDYKGRGYRLYEPHKAEEALMSKVFVSPSLEVDKGYLLPFDKAYCITMIDYNVIQEYPLTGIVLPEKHVHFGSGSSVSFWFRERFPEVTVLLIAEPSLYIDIMHSSVCEFRYSVVINGMNQFSSSCDYIISERRKLCLTIFLGDLQRLIEEGAVKRVFSDSKDERNHVEVSCELKYHMPYDPKHVSEGQNRSIEGTIKQSTVHGDVYHTLLTYPSPYCKNNFLCYYQSKALQKHIREQKLAQHVKPIKSYRIVHGMLSWTDDGYTLQVQRMHSPGHWQSIITSVLHYKSTQIAEVWENSSITRVRKGCGLVPLAPGQDFKKDVVLNVNFDLARIMVVFHLSSVTMFVGIEVIYRPQMVGIVVIYRPRVCCFPIENVCGDRGGLPPADGRDRGKIEERETEGEKRRGAAIRRREGRRRHRRRSIRRCRRRAATELPVTSRRVQEEREAIEKVRAEMKEETPRSAPPTSSRRSLPASSSSRACRCQLPPPSHLPSGTPLRTRMRDRRVEGGRPRKEGDVPFVAEPQSPLLKLLSPSPLLGHHQRKSVLLELTGTTWGCCHSS</sequence>
<dbReference type="Gene3D" id="3.40.50.300">
    <property type="entry name" value="P-loop containing nucleotide triphosphate hydrolases"/>
    <property type="match status" value="1"/>
</dbReference>
<reference evidence="7 8" key="1">
    <citation type="submission" date="2019-01" db="EMBL/GenBank/DDBJ databases">
        <title>Sequencing of cultivated peanut Arachis hypogaea provides insights into genome evolution and oil improvement.</title>
        <authorList>
            <person name="Chen X."/>
        </authorList>
    </citation>
    <scope>NUCLEOTIDE SEQUENCE [LARGE SCALE GENOMIC DNA]</scope>
    <source>
        <strain evidence="8">cv. Fuhuasheng</strain>
        <tissue evidence="7">Leaves</tissue>
    </source>
</reference>
<dbReference type="PRINTS" id="PR00364">
    <property type="entry name" value="DISEASERSIST"/>
</dbReference>
<dbReference type="Gene3D" id="1.10.8.430">
    <property type="entry name" value="Helical domain of apoptotic protease-activating factors"/>
    <property type="match status" value="1"/>
</dbReference>
<dbReference type="InterPro" id="IPR058546">
    <property type="entry name" value="RPS4B/Roq1-like_LRR"/>
</dbReference>
<protein>
    <recommendedName>
        <fullName evidence="6">TIR domain-containing protein</fullName>
    </recommendedName>
</protein>
<dbReference type="InterPro" id="IPR042197">
    <property type="entry name" value="Apaf_helical"/>
</dbReference>
<feature type="compositionally biased region" description="Basic and acidic residues" evidence="5">
    <location>
        <begin position="1214"/>
        <end position="1234"/>
    </location>
</feature>
<dbReference type="FunFam" id="3.40.50.10140:FF:000007">
    <property type="entry name" value="Disease resistance protein (TIR-NBS-LRR class)"/>
    <property type="match status" value="1"/>
</dbReference>
<evidence type="ECO:0000259" key="6">
    <source>
        <dbReference type="PROSITE" id="PS50104"/>
    </source>
</evidence>
<dbReference type="PANTHER" id="PTHR11017">
    <property type="entry name" value="LEUCINE-RICH REPEAT-CONTAINING PROTEIN"/>
    <property type="match status" value="1"/>
</dbReference>
<dbReference type="EMBL" id="SDMP01000002">
    <property type="protein sequence ID" value="RYR74676.1"/>
    <property type="molecule type" value="Genomic_DNA"/>
</dbReference>
<dbReference type="InterPro" id="IPR035897">
    <property type="entry name" value="Toll_tir_struct_dom_sf"/>
</dbReference>
<dbReference type="Gene3D" id="3.80.10.10">
    <property type="entry name" value="Ribonuclease Inhibitor"/>
    <property type="match status" value="2"/>
</dbReference>
<gene>
    <name evidence="7" type="ORF">Ahy_A02g009399</name>
</gene>
<dbReference type="Pfam" id="PF23286">
    <property type="entry name" value="LRR_13"/>
    <property type="match status" value="1"/>
</dbReference>
<keyword evidence="4" id="KW-0520">NAD</keyword>
<dbReference type="GO" id="GO:0043531">
    <property type="term" value="F:ADP binding"/>
    <property type="evidence" value="ECO:0007669"/>
    <property type="project" value="InterPro"/>
</dbReference>
<dbReference type="SUPFAM" id="SSF52058">
    <property type="entry name" value="L domain-like"/>
    <property type="match status" value="1"/>
</dbReference>
<feature type="domain" description="TIR" evidence="6">
    <location>
        <begin position="16"/>
        <end position="184"/>
    </location>
</feature>
<keyword evidence="1" id="KW-0433">Leucine-rich repeat</keyword>
<feature type="compositionally biased region" description="Low complexity" evidence="5">
    <location>
        <begin position="1238"/>
        <end position="1254"/>
    </location>
</feature>
<dbReference type="InterPro" id="IPR002182">
    <property type="entry name" value="NB-ARC"/>
</dbReference>
<dbReference type="Pfam" id="PF00931">
    <property type="entry name" value="NB-ARC"/>
    <property type="match status" value="1"/>
</dbReference>
<dbReference type="STRING" id="3818.A0A445EGZ1"/>
<dbReference type="SMART" id="SM00382">
    <property type="entry name" value="AAA"/>
    <property type="match status" value="1"/>
</dbReference>
<name>A0A445EGZ1_ARAHY</name>
<dbReference type="InterPro" id="IPR032675">
    <property type="entry name" value="LRR_dom_sf"/>
</dbReference>
<feature type="compositionally biased region" description="Basic and acidic residues" evidence="5">
    <location>
        <begin position="1278"/>
        <end position="1290"/>
    </location>
</feature>
<dbReference type="GO" id="GO:0006952">
    <property type="term" value="P:defense response"/>
    <property type="evidence" value="ECO:0007669"/>
    <property type="project" value="UniProtKB-KW"/>
</dbReference>
<keyword evidence="2" id="KW-0677">Repeat</keyword>
<keyword evidence="3" id="KW-0611">Plant defense</keyword>
<evidence type="ECO:0000256" key="3">
    <source>
        <dbReference type="ARBA" id="ARBA00022821"/>
    </source>
</evidence>
<evidence type="ECO:0000256" key="4">
    <source>
        <dbReference type="ARBA" id="ARBA00023027"/>
    </source>
</evidence>
<dbReference type="Proteomes" id="UP000289738">
    <property type="component" value="Chromosome A02"/>
</dbReference>
<accession>A0A445EGZ1</accession>
<dbReference type="SMART" id="SM00255">
    <property type="entry name" value="TIR"/>
    <property type="match status" value="1"/>
</dbReference>
<dbReference type="PROSITE" id="PS50104">
    <property type="entry name" value="TIR"/>
    <property type="match status" value="1"/>
</dbReference>
<dbReference type="SUPFAM" id="SSF52540">
    <property type="entry name" value="P-loop containing nucleoside triphosphate hydrolases"/>
    <property type="match status" value="1"/>
</dbReference>